<evidence type="ECO:0000313" key="6">
    <source>
        <dbReference type="Proteomes" id="UP000015453"/>
    </source>
</evidence>
<evidence type="ECO:0000256" key="3">
    <source>
        <dbReference type="ARBA" id="ARBA00023136"/>
    </source>
</evidence>
<dbReference type="EMBL" id="AUSU01008751">
    <property type="protein sequence ID" value="EPS58970.1"/>
    <property type="molecule type" value="Genomic_DNA"/>
</dbReference>
<comment type="caution">
    <text evidence="5">The sequence shown here is derived from an EMBL/GenBank/DDBJ whole genome shotgun (WGS) entry which is preliminary data.</text>
</comment>
<sequence length="225" mass="24748">PEGGESVVSEPPLASVDLELQRETITATAEAALPRAAELEEEEKLKEAIKVVERESLSEPLPAESPLVTEHVIVSPVEKRSPAAAPVIQPLSAVLASPHGSESVESETQVKEVVVPEKKALIDEKKVPLSLGSFKEESNKTSDLTNIELKSLEDLKRLVETAVNDGTLSETSAPHQEISIWGVPLLQDNRTDVVLLKFLRARDFKVNDSFTMLKNTIKWRKEFNI</sequence>
<dbReference type="PANTHER" id="PTHR45932:SF6">
    <property type="entry name" value="PATELLIN-3"/>
    <property type="match status" value="1"/>
</dbReference>
<dbReference type="Gene3D" id="1.10.8.20">
    <property type="entry name" value="N-terminal domain of phosphatidylinositol transfer protein sec14p"/>
    <property type="match status" value="1"/>
</dbReference>
<feature type="non-terminal residue" evidence="5">
    <location>
        <position position="225"/>
    </location>
</feature>
<gene>
    <name evidence="5" type="ORF">M569_15842</name>
</gene>
<dbReference type="GO" id="GO:0008289">
    <property type="term" value="F:lipid binding"/>
    <property type="evidence" value="ECO:0007669"/>
    <property type="project" value="InterPro"/>
</dbReference>
<accession>S8BWK1</accession>
<name>S8BWK1_9LAMI</name>
<keyword evidence="6" id="KW-1185">Reference proteome</keyword>
<dbReference type="SUPFAM" id="SSF46938">
    <property type="entry name" value="CRAL/TRIO N-terminal domain"/>
    <property type="match status" value="1"/>
</dbReference>
<dbReference type="Pfam" id="PF03765">
    <property type="entry name" value="CRAL_TRIO_N"/>
    <property type="match status" value="1"/>
</dbReference>
<keyword evidence="3" id="KW-0472">Membrane</keyword>
<evidence type="ECO:0000256" key="1">
    <source>
        <dbReference type="ARBA" id="ARBA00004370"/>
    </source>
</evidence>
<dbReference type="GO" id="GO:0016020">
    <property type="term" value="C:membrane"/>
    <property type="evidence" value="ECO:0007669"/>
    <property type="project" value="UniProtKB-SubCell"/>
</dbReference>
<dbReference type="InterPro" id="IPR036273">
    <property type="entry name" value="CRAL/TRIO_N_dom_sf"/>
</dbReference>
<reference evidence="5 6" key="1">
    <citation type="journal article" date="2013" name="BMC Genomics">
        <title>The miniature genome of a carnivorous plant Genlisea aurea contains a low number of genes and short non-coding sequences.</title>
        <authorList>
            <person name="Leushkin E.V."/>
            <person name="Sutormin R.A."/>
            <person name="Nabieva E.R."/>
            <person name="Penin A.A."/>
            <person name="Kondrashov A.S."/>
            <person name="Logacheva M.D."/>
        </authorList>
    </citation>
    <scope>NUCLEOTIDE SEQUENCE [LARGE SCALE GENOMIC DNA]</scope>
</reference>
<dbReference type="InterPro" id="IPR044834">
    <property type="entry name" value="PATL"/>
</dbReference>
<evidence type="ECO:0000256" key="2">
    <source>
        <dbReference type="ARBA" id="ARBA00022448"/>
    </source>
</evidence>
<feature type="non-terminal residue" evidence="5">
    <location>
        <position position="1"/>
    </location>
</feature>
<dbReference type="OrthoDB" id="1746414at2759"/>
<evidence type="ECO:0000313" key="5">
    <source>
        <dbReference type="EMBL" id="EPS58970.1"/>
    </source>
</evidence>
<protein>
    <recommendedName>
        <fullName evidence="4">CRAL/TRIO N-terminal domain-containing protein</fullName>
    </recommendedName>
</protein>
<comment type="subcellular location">
    <subcellularLocation>
        <location evidence="1">Membrane</location>
    </subcellularLocation>
</comment>
<evidence type="ECO:0000259" key="4">
    <source>
        <dbReference type="SMART" id="SM01100"/>
    </source>
</evidence>
<dbReference type="AlphaFoldDB" id="S8BWK1"/>
<dbReference type="InterPro" id="IPR011074">
    <property type="entry name" value="CRAL/TRIO_N_dom"/>
</dbReference>
<organism evidence="5 6">
    <name type="scientific">Genlisea aurea</name>
    <dbReference type="NCBI Taxonomy" id="192259"/>
    <lineage>
        <taxon>Eukaryota</taxon>
        <taxon>Viridiplantae</taxon>
        <taxon>Streptophyta</taxon>
        <taxon>Embryophyta</taxon>
        <taxon>Tracheophyta</taxon>
        <taxon>Spermatophyta</taxon>
        <taxon>Magnoliopsida</taxon>
        <taxon>eudicotyledons</taxon>
        <taxon>Gunneridae</taxon>
        <taxon>Pentapetalae</taxon>
        <taxon>asterids</taxon>
        <taxon>lamiids</taxon>
        <taxon>Lamiales</taxon>
        <taxon>Lentibulariaceae</taxon>
        <taxon>Genlisea</taxon>
    </lineage>
</organism>
<keyword evidence="2" id="KW-0813">Transport</keyword>
<dbReference type="SMART" id="SM01100">
    <property type="entry name" value="CRAL_TRIO_N"/>
    <property type="match status" value="1"/>
</dbReference>
<proteinExistence type="predicted"/>
<dbReference type="Proteomes" id="UP000015453">
    <property type="component" value="Unassembled WGS sequence"/>
</dbReference>
<dbReference type="PANTHER" id="PTHR45932">
    <property type="entry name" value="PATELLIN-1"/>
    <property type="match status" value="1"/>
</dbReference>
<feature type="domain" description="CRAL/TRIO N-terminal" evidence="4">
    <location>
        <begin position="191"/>
        <end position="216"/>
    </location>
</feature>